<dbReference type="FunCoup" id="F0S416">
    <property type="interactions" value="68"/>
</dbReference>
<keyword evidence="7" id="KW-0479">Metal-binding</keyword>
<dbReference type="KEGG" id="dte:Dester_0949"/>
<comment type="subcellular location">
    <subcellularLocation>
        <location evidence="1">Cell membrane</location>
    </subcellularLocation>
</comment>
<dbReference type="GO" id="GO:0005886">
    <property type="term" value="C:plasma membrane"/>
    <property type="evidence" value="ECO:0007669"/>
    <property type="project" value="UniProtKB-SubCell"/>
</dbReference>
<dbReference type="STRING" id="868864.Dester_0949"/>
<evidence type="ECO:0000256" key="8">
    <source>
        <dbReference type="ARBA" id="ARBA00022982"/>
    </source>
</evidence>
<protein>
    <submittedName>
        <fullName evidence="13">NapC/NirT cytochrome c domain protein</fullName>
    </submittedName>
</protein>
<keyword evidence="14" id="KW-1185">Reference proteome</keyword>
<keyword evidence="11" id="KW-0472">Membrane</keyword>
<dbReference type="PANTHER" id="PTHR30333:SF1">
    <property type="entry name" value="CYTOCHROME C-TYPE PROTEIN NAPC"/>
    <property type="match status" value="1"/>
</dbReference>
<dbReference type="GO" id="GO:0009055">
    <property type="term" value="F:electron transfer activity"/>
    <property type="evidence" value="ECO:0007669"/>
    <property type="project" value="TreeGrafter"/>
</dbReference>
<dbReference type="eggNOG" id="COG3005">
    <property type="taxonomic scope" value="Bacteria"/>
</dbReference>
<dbReference type="RefSeq" id="WP_013638540.1">
    <property type="nucleotide sequence ID" value="NC_015185.1"/>
</dbReference>
<evidence type="ECO:0000256" key="9">
    <source>
        <dbReference type="ARBA" id="ARBA00022989"/>
    </source>
</evidence>
<dbReference type="InParanoid" id="F0S416"/>
<evidence type="ECO:0000256" key="3">
    <source>
        <dbReference type="ARBA" id="ARBA00022448"/>
    </source>
</evidence>
<dbReference type="Gene3D" id="1.10.3820.10">
    <property type="entry name" value="Di-heme elbow motif domain"/>
    <property type="match status" value="1"/>
</dbReference>
<dbReference type="InterPro" id="IPR036280">
    <property type="entry name" value="Multihaem_cyt_sf"/>
</dbReference>
<evidence type="ECO:0000256" key="5">
    <source>
        <dbReference type="ARBA" id="ARBA00022617"/>
    </source>
</evidence>
<keyword evidence="5" id="KW-0349">Heme</keyword>
<sequence length="251" mass="28395">MEKNGKKLLISGIAGLAVVGAAVLVSAQIIKATNQPSFCGSCHEMKPMIETWKESSHFGRASCVDCHLPHDNIFNYLAVKAKSGIKDFVGHVSHEGYMNDPEHWIEKRKERERYVFVSNCKRCHSVLPDNFFHRQLQRGEIQGDCLTCHWDVGHGPNLKMKIEKFFGKEETVSLTISPEDSSNLKNVNVWESDCAKCHNGQTASSKKELKEKFKTPEAFVKAARESTHPLMALYKNNEESLRKAAEEIYEN</sequence>
<dbReference type="Pfam" id="PF03264">
    <property type="entry name" value="Cytochrom_NNT"/>
    <property type="match status" value="1"/>
</dbReference>
<keyword evidence="4" id="KW-1003">Cell membrane</keyword>
<evidence type="ECO:0000256" key="2">
    <source>
        <dbReference type="ARBA" id="ARBA00007395"/>
    </source>
</evidence>
<keyword evidence="6" id="KW-0812">Transmembrane</keyword>
<gene>
    <name evidence="13" type="ordered locus">Dester_0949</name>
</gene>
<organism evidence="13 14">
    <name type="scientific">Desulfurobacterium thermolithotrophum (strain DSM 11699 / BSA)</name>
    <dbReference type="NCBI Taxonomy" id="868864"/>
    <lineage>
        <taxon>Bacteria</taxon>
        <taxon>Pseudomonadati</taxon>
        <taxon>Aquificota</taxon>
        <taxon>Aquificia</taxon>
        <taxon>Desulfurobacteriales</taxon>
        <taxon>Desulfurobacteriaceae</taxon>
        <taxon>Desulfurobacterium</taxon>
    </lineage>
</organism>
<dbReference type="OrthoDB" id="9782159at2"/>
<keyword evidence="9" id="KW-1133">Transmembrane helix</keyword>
<evidence type="ECO:0000256" key="10">
    <source>
        <dbReference type="ARBA" id="ARBA00023004"/>
    </source>
</evidence>
<dbReference type="GO" id="GO:0009061">
    <property type="term" value="P:anaerobic respiration"/>
    <property type="evidence" value="ECO:0007669"/>
    <property type="project" value="TreeGrafter"/>
</dbReference>
<dbReference type="PANTHER" id="PTHR30333">
    <property type="entry name" value="CYTOCHROME C-TYPE PROTEIN"/>
    <property type="match status" value="1"/>
</dbReference>
<comment type="similarity">
    <text evidence="2">Belongs to the NapC/NirT/NrfH family.</text>
</comment>
<evidence type="ECO:0000256" key="11">
    <source>
        <dbReference type="ARBA" id="ARBA00023136"/>
    </source>
</evidence>
<proteinExistence type="inferred from homology"/>
<keyword evidence="8" id="KW-0249">Electron transport</keyword>
<accession>F0S416</accession>
<keyword evidence="10" id="KW-0408">Iron</keyword>
<dbReference type="Proteomes" id="UP000007102">
    <property type="component" value="Chromosome"/>
</dbReference>
<dbReference type="GO" id="GO:0046872">
    <property type="term" value="F:metal ion binding"/>
    <property type="evidence" value="ECO:0007669"/>
    <property type="project" value="UniProtKB-KW"/>
</dbReference>
<dbReference type="InterPro" id="IPR005126">
    <property type="entry name" value="NapC/NirT_cyt_c_N"/>
</dbReference>
<evidence type="ECO:0000256" key="7">
    <source>
        <dbReference type="ARBA" id="ARBA00022723"/>
    </source>
</evidence>
<dbReference type="SUPFAM" id="SSF48695">
    <property type="entry name" value="Multiheme cytochromes"/>
    <property type="match status" value="1"/>
</dbReference>
<dbReference type="EMBL" id="CP002543">
    <property type="protein sequence ID" value="ADY73588.1"/>
    <property type="molecule type" value="Genomic_DNA"/>
</dbReference>
<evidence type="ECO:0000256" key="6">
    <source>
        <dbReference type="ARBA" id="ARBA00022692"/>
    </source>
</evidence>
<feature type="domain" description="NapC/NirT cytochrome c N-terminal" evidence="12">
    <location>
        <begin position="8"/>
        <end position="154"/>
    </location>
</feature>
<dbReference type="HOGENOM" id="CLU_096753_1_1_0"/>
<reference evidence="14" key="2">
    <citation type="submission" date="2011-02" db="EMBL/GenBank/DDBJ databases">
        <title>The complete genome of Desulfurobacterium thermolithotrophum DSM 11699.</title>
        <authorList>
            <consortium name="US DOE Joint Genome Institute (JGI-PGF)"/>
            <person name="Lucas S."/>
            <person name="Copeland A."/>
            <person name="Lapidus A."/>
            <person name="Bruce D."/>
            <person name="Goodwin L."/>
            <person name="Pitluck S."/>
            <person name="Kyrpides N."/>
            <person name="Mavromatis K."/>
            <person name="Pagani I."/>
            <person name="Ivanova N."/>
            <person name="Mikhailova N."/>
            <person name="Daligault H."/>
            <person name="Detter J.C."/>
            <person name="Tapia R."/>
            <person name="Han C."/>
            <person name="Land M."/>
            <person name="Hauser L."/>
            <person name="Markowitz V."/>
            <person name="Cheng J.-F."/>
            <person name="Hugenholtz P."/>
            <person name="Woyke T."/>
            <person name="Wu D."/>
            <person name="Spring S."/>
            <person name="Brambilla E."/>
            <person name="Klenk H.-P."/>
            <person name="Eisen J.A."/>
        </authorList>
    </citation>
    <scope>NUCLEOTIDE SEQUENCE [LARGE SCALE GENOMIC DNA]</scope>
    <source>
        <strain evidence="14">DSM 11699 / BSA</strain>
    </source>
</reference>
<evidence type="ECO:0000259" key="12">
    <source>
        <dbReference type="Pfam" id="PF03264"/>
    </source>
</evidence>
<dbReference type="AlphaFoldDB" id="F0S416"/>
<keyword evidence="3" id="KW-0813">Transport</keyword>
<dbReference type="InterPro" id="IPR051174">
    <property type="entry name" value="Cytochrome_c-type_ET"/>
</dbReference>
<evidence type="ECO:0000256" key="4">
    <source>
        <dbReference type="ARBA" id="ARBA00022475"/>
    </source>
</evidence>
<reference evidence="13 14" key="1">
    <citation type="journal article" date="2011" name="Stand. Genomic Sci.">
        <title>Complete genome sequence of the thermophilic sulfur-reducer Desulfurobacterium thermolithotrophum type strain (BSA(T)) from a deep-sea hydrothermal vent.</title>
        <authorList>
            <person name="Goker M."/>
            <person name="Daligault H."/>
            <person name="Mwirichia R."/>
            <person name="Lapidus A."/>
            <person name="Lucas S."/>
            <person name="Deshpande S."/>
            <person name="Pagani I."/>
            <person name="Tapia R."/>
            <person name="Cheng J.F."/>
            <person name="Goodwin L."/>
            <person name="Pitluck S."/>
            <person name="Liolios K."/>
            <person name="Ivanova N."/>
            <person name="Mavromatis K."/>
            <person name="Mikhailova N."/>
            <person name="Pati A."/>
            <person name="Chen A."/>
            <person name="Palaniappan K."/>
            <person name="Han C."/>
            <person name="Land M."/>
            <person name="Hauser L."/>
            <person name="Pan C."/>
            <person name="Brambilla E.M."/>
            <person name="Rohde M."/>
            <person name="Spring S."/>
            <person name="Sikorski J."/>
            <person name="Wirth R."/>
            <person name="Detter J.C."/>
            <person name="Woyke T."/>
            <person name="Bristow J."/>
            <person name="Eisen J.A."/>
            <person name="Markowitz V."/>
            <person name="Hugenholtz P."/>
            <person name="Kyrpides N.C."/>
            <person name="Klenk H.P."/>
        </authorList>
    </citation>
    <scope>NUCLEOTIDE SEQUENCE [LARGE SCALE GENOMIC DNA]</scope>
    <source>
        <strain evidence="14">DSM 11699 / BSA</strain>
    </source>
</reference>
<dbReference type="InterPro" id="IPR038266">
    <property type="entry name" value="NapC/NirT_cytc_sf"/>
</dbReference>
<evidence type="ECO:0000313" key="14">
    <source>
        <dbReference type="Proteomes" id="UP000007102"/>
    </source>
</evidence>
<evidence type="ECO:0000256" key="1">
    <source>
        <dbReference type="ARBA" id="ARBA00004236"/>
    </source>
</evidence>
<evidence type="ECO:0000313" key="13">
    <source>
        <dbReference type="EMBL" id="ADY73588.1"/>
    </source>
</evidence>
<name>F0S416_DESTD</name>